<protein>
    <submittedName>
        <fullName evidence="1">Uncharacterized protein</fullName>
    </submittedName>
</protein>
<accession>A0ABN3VL82</accession>
<proteinExistence type="predicted"/>
<reference evidence="1 2" key="1">
    <citation type="journal article" date="2019" name="Int. J. Syst. Evol. Microbiol.">
        <title>The Global Catalogue of Microorganisms (GCM) 10K type strain sequencing project: providing services to taxonomists for standard genome sequencing and annotation.</title>
        <authorList>
            <consortium name="The Broad Institute Genomics Platform"/>
            <consortium name="The Broad Institute Genome Sequencing Center for Infectious Disease"/>
            <person name="Wu L."/>
            <person name="Ma J."/>
        </authorList>
    </citation>
    <scope>NUCLEOTIDE SEQUENCE [LARGE SCALE GENOMIC DNA]</scope>
    <source>
        <strain evidence="1 2">JCM 9383</strain>
    </source>
</reference>
<evidence type="ECO:0000313" key="2">
    <source>
        <dbReference type="Proteomes" id="UP001500979"/>
    </source>
</evidence>
<gene>
    <name evidence="1" type="ORF">GCM10010470_58300</name>
</gene>
<name>A0ABN3VL82_9PSEU</name>
<keyword evidence="2" id="KW-1185">Reference proteome</keyword>
<evidence type="ECO:0000313" key="1">
    <source>
        <dbReference type="EMBL" id="GAA2815221.1"/>
    </source>
</evidence>
<dbReference type="EMBL" id="BAAAUX010000029">
    <property type="protein sequence ID" value="GAA2815221.1"/>
    <property type="molecule type" value="Genomic_DNA"/>
</dbReference>
<sequence length="47" mass="5128">MLCAARVKIPQATPLGREPASKAVTELCPECAREVEDSGFSAVFWDF</sequence>
<dbReference type="Proteomes" id="UP001500979">
    <property type="component" value="Unassembled WGS sequence"/>
</dbReference>
<comment type="caution">
    <text evidence="1">The sequence shown here is derived from an EMBL/GenBank/DDBJ whole genome shotgun (WGS) entry which is preliminary data.</text>
</comment>
<organism evidence="1 2">
    <name type="scientific">Saccharopolyspora taberi</name>
    <dbReference type="NCBI Taxonomy" id="60895"/>
    <lineage>
        <taxon>Bacteria</taxon>
        <taxon>Bacillati</taxon>
        <taxon>Actinomycetota</taxon>
        <taxon>Actinomycetes</taxon>
        <taxon>Pseudonocardiales</taxon>
        <taxon>Pseudonocardiaceae</taxon>
        <taxon>Saccharopolyspora</taxon>
    </lineage>
</organism>